<comment type="subunit">
    <text evidence="6">Part of the 50S ribosomal subunit. Contacts protein L29, and trigger factor when it is bound to the ribosome.</text>
</comment>
<dbReference type="GO" id="GO:1990904">
    <property type="term" value="C:ribonucleoprotein complex"/>
    <property type="evidence" value="ECO:0007669"/>
    <property type="project" value="UniProtKB-KW"/>
</dbReference>
<dbReference type="HAMAP" id="MF_01369_B">
    <property type="entry name" value="Ribosomal_uL23_B"/>
    <property type="match status" value="1"/>
</dbReference>
<organism evidence="7 8">
    <name type="scientific">Nitrosomonas ureae</name>
    <dbReference type="NCBI Taxonomy" id="44577"/>
    <lineage>
        <taxon>Bacteria</taxon>
        <taxon>Pseudomonadati</taxon>
        <taxon>Pseudomonadota</taxon>
        <taxon>Betaproteobacteria</taxon>
        <taxon>Nitrosomonadales</taxon>
        <taxon>Nitrosomonadaceae</taxon>
        <taxon>Nitrosomonas</taxon>
    </lineage>
</organism>
<dbReference type="GO" id="GO:0005840">
    <property type="term" value="C:ribosome"/>
    <property type="evidence" value="ECO:0007669"/>
    <property type="project" value="UniProtKB-KW"/>
</dbReference>
<keyword evidence="4 6" id="KW-0689">Ribosomal protein</keyword>
<reference evidence="7 8" key="1">
    <citation type="submission" date="2016-10" db="EMBL/GenBank/DDBJ databases">
        <authorList>
            <person name="de Groot N.N."/>
        </authorList>
    </citation>
    <scope>NUCLEOTIDE SEQUENCE [LARGE SCALE GENOMIC DNA]</scope>
    <source>
        <strain evidence="7 8">Nm13</strain>
    </source>
</reference>
<dbReference type="GO" id="GO:0019843">
    <property type="term" value="F:rRNA binding"/>
    <property type="evidence" value="ECO:0007669"/>
    <property type="project" value="UniProtKB-UniRule"/>
</dbReference>
<evidence type="ECO:0000256" key="1">
    <source>
        <dbReference type="ARBA" id="ARBA00006700"/>
    </source>
</evidence>
<dbReference type="RefSeq" id="WP_103967061.1">
    <property type="nucleotide sequence ID" value="NZ_FNUX01000020.1"/>
</dbReference>
<dbReference type="Pfam" id="PF00276">
    <property type="entry name" value="Ribosomal_L23"/>
    <property type="match status" value="1"/>
</dbReference>
<evidence type="ECO:0000256" key="4">
    <source>
        <dbReference type="ARBA" id="ARBA00022980"/>
    </source>
</evidence>
<protein>
    <recommendedName>
        <fullName evidence="6">Large ribosomal subunit protein uL23</fullName>
    </recommendedName>
</protein>
<comment type="similarity">
    <text evidence="1 6">Belongs to the universal ribosomal protein uL23 family.</text>
</comment>
<dbReference type="InterPro" id="IPR013025">
    <property type="entry name" value="Ribosomal_uL23-like"/>
</dbReference>
<dbReference type="InterPro" id="IPR012678">
    <property type="entry name" value="Ribosomal_uL23/eL15/eS24_sf"/>
</dbReference>
<dbReference type="EMBL" id="FNUX01000020">
    <property type="protein sequence ID" value="SEG01918.1"/>
    <property type="molecule type" value="Genomic_DNA"/>
</dbReference>
<keyword evidence="5 6" id="KW-0687">Ribonucleoprotein</keyword>
<proteinExistence type="inferred from homology"/>
<dbReference type="SUPFAM" id="SSF54189">
    <property type="entry name" value="Ribosomal proteins S24e, L23 and L15e"/>
    <property type="match status" value="1"/>
</dbReference>
<evidence type="ECO:0000256" key="6">
    <source>
        <dbReference type="HAMAP-Rule" id="MF_01369"/>
    </source>
</evidence>
<evidence type="ECO:0000256" key="2">
    <source>
        <dbReference type="ARBA" id="ARBA00022730"/>
    </source>
</evidence>
<keyword evidence="3 6" id="KW-0694">RNA-binding</keyword>
<dbReference type="GO" id="GO:0003735">
    <property type="term" value="F:structural constituent of ribosome"/>
    <property type="evidence" value="ECO:0007669"/>
    <property type="project" value="InterPro"/>
</dbReference>
<evidence type="ECO:0000256" key="5">
    <source>
        <dbReference type="ARBA" id="ARBA00023274"/>
    </source>
</evidence>
<dbReference type="NCBIfam" id="NF004359">
    <property type="entry name" value="PRK05738.1-3"/>
    <property type="match status" value="1"/>
</dbReference>
<dbReference type="InterPro" id="IPR012677">
    <property type="entry name" value="Nucleotide-bd_a/b_plait_sf"/>
</dbReference>
<evidence type="ECO:0000313" key="8">
    <source>
        <dbReference type="Proteomes" id="UP000236753"/>
    </source>
</evidence>
<dbReference type="Gene3D" id="3.30.70.330">
    <property type="match status" value="1"/>
</dbReference>
<evidence type="ECO:0000256" key="3">
    <source>
        <dbReference type="ARBA" id="ARBA00022884"/>
    </source>
</evidence>
<gene>
    <name evidence="6" type="primary">rplW</name>
    <name evidence="7" type="ORF">SAMN05216334_12070</name>
</gene>
<keyword evidence="2 6" id="KW-0699">rRNA-binding</keyword>
<dbReference type="Proteomes" id="UP000236753">
    <property type="component" value="Unassembled WGS sequence"/>
</dbReference>
<dbReference type="AlphaFoldDB" id="A0A1H5WRB1"/>
<comment type="function">
    <text evidence="6">One of the early assembly proteins it binds 23S rRNA. One of the proteins that surrounds the polypeptide exit tunnel on the outside of the ribosome. Forms the main docking site for trigger factor binding to the ribosome.</text>
</comment>
<accession>A0A1H5WRB1</accession>
<evidence type="ECO:0000313" key="7">
    <source>
        <dbReference type="EMBL" id="SEG01918.1"/>
    </source>
</evidence>
<dbReference type="GO" id="GO:0006412">
    <property type="term" value="P:translation"/>
    <property type="evidence" value="ECO:0007669"/>
    <property type="project" value="UniProtKB-UniRule"/>
</dbReference>
<name>A0A1H5WRB1_9PROT</name>
<dbReference type="OrthoDB" id="9793353at2"/>
<dbReference type="FunFam" id="3.30.70.330:FF:000001">
    <property type="entry name" value="50S ribosomal protein L23"/>
    <property type="match status" value="1"/>
</dbReference>
<dbReference type="NCBIfam" id="NF004363">
    <property type="entry name" value="PRK05738.2-4"/>
    <property type="match status" value="1"/>
</dbReference>
<sequence length="111" mass="12849">MSNQNINQGHLLKIILAPHISEKSTYLGEKNNQTIFRVARDATKLEIKRAIELLWKEQKIEVEKVQTINVKGKQKRFGRFVGKRSDWKKAIISIKNGQELNFTNFANVEAK</sequence>